<organism evidence="3 4">
    <name type="scientific">Thiohalobacter thiocyanaticus</name>
    <dbReference type="NCBI Taxonomy" id="585455"/>
    <lineage>
        <taxon>Bacteria</taxon>
        <taxon>Pseudomonadati</taxon>
        <taxon>Pseudomonadota</taxon>
        <taxon>Gammaproteobacteria</taxon>
        <taxon>Thiohalobacterales</taxon>
        <taxon>Thiohalobacteraceae</taxon>
        <taxon>Thiohalobacter</taxon>
    </lineage>
</organism>
<dbReference type="GO" id="GO:0006508">
    <property type="term" value="P:proteolysis"/>
    <property type="evidence" value="ECO:0007669"/>
    <property type="project" value="UniProtKB-KW"/>
</dbReference>
<feature type="transmembrane region" description="Helical" evidence="1">
    <location>
        <begin position="50"/>
        <end position="70"/>
    </location>
</feature>
<dbReference type="AlphaFoldDB" id="A0A426QI76"/>
<dbReference type="EMBL" id="QZMU01000001">
    <property type="protein sequence ID" value="RRQ21447.1"/>
    <property type="molecule type" value="Genomic_DNA"/>
</dbReference>
<keyword evidence="3" id="KW-0645">Protease</keyword>
<evidence type="ECO:0000313" key="3">
    <source>
        <dbReference type="EMBL" id="RRQ21447.1"/>
    </source>
</evidence>
<feature type="transmembrane region" description="Helical" evidence="1">
    <location>
        <begin position="90"/>
        <end position="107"/>
    </location>
</feature>
<name>A0A426QI76_9GAMM</name>
<dbReference type="GO" id="GO:0008237">
    <property type="term" value="F:metallopeptidase activity"/>
    <property type="evidence" value="ECO:0007669"/>
    <property type="project" value="UniProtKB-KW"/>
</dbReference>
<reference evidence="3 4" key="1">
    <citation type="journal article" date="2010" name="Int. J. Syst. Evol. Microbiol.">
        <title>Thiohalobacter thiocyanaticus gen. nov., sp. nov., a moderately halophilic, sulfur-oxidizing gammaproteobacterium from hypersaline lakes, that utilizes thiocyanate.</title>
        <authorList>
            <person name="Sorokin D.Y."/>
            <person name="Kovaleva O.L."/>
            <person name="Tourova T.P."/>
            <person name="Muyzer G."/>
        </authorList>
    </citation>
    <scope>NUCLEOTIDE SEQUENCE [LARGE SCALE GENOMIC DNA]</scope>
    <source>
        <strain evidence="3 4">Hrh1</strain>
    </source>
</reference>
<feature type="transmembrane region" description="Helical" evidence="1">
    <location>
        <begin position="127"/>
        <end position="149"/>
    </location>
</feature>
<keyword evidence="3" id="KW-0378">Hydrolase</keyword>
<dbReference type="OrthoDB" id="9782250at2"/>
<feature type="transmembrane region" description="Helical" evidence="1">
    <location>
        <begin position="211"/>
        <end position="229"/>
    </location>
</feature>
<feature type="transmembrane region" description="Helical" evidence="1">
    <location>
        <begin position="156"/>
        <end position="173"/>
    </location>
</feature>
<sequence>MSDPTPAGNRQYNINVILGILGIFTLGVFLDWYPKVILGLPLPKDTVLSSAVSAVWQAGATIVIPCLWAMRRLGLGLRDFGLTTHRLGITLLYGCVLYSLALAAFIHCSADPLISNHAVRWAPLSEAIQLTAVMGLIAAITDITTRGFLLLTLSRYGPVWFAVVIQNLTWYLGHIHEINLLTGCLGYANALGLTLTLGILGDVIALKTRNVTGLAIAHILLNVVLMIYIRQL</sequence>
<feature type="domain" description="CAAX prenyl protease 2/Lysostaphin resistance protein A-like" evidence="2">
    <location>
        <begin position="130"/>
        <end position="224"/>
    </location>
</feature>
<keyword evidence="4" id="KW-1185">Reference proteome</keyword>
<dbReference type="GO" id="GO:0004175">
    <property type="term" value="F:endopeptidase activity"/>
    <property type="evidence" value="ECO:0007669"/>
    <property type="project" value="UniProtKB-ARBA"/>
</dbReference>
<feature type="transmembrane region" description="Helical" evidence="1">
    <location>
        <begin position="185"/>
        <end position="204"/>
    </location>
</feature>
<proteinExistence type="predicted"/>
<keyword evidence="1" id="KW-0812">Transmembrane</keyword>
<dbReference type="InterPro" id="IPR003675">
    <property type="entry name" value="Rce1/LyrA-like_dom"/>
</dbReference>
<gene>
    <name evidence="3" type="ORF">D6C00_05505</name>
</gene>
<dbReference type="Proteomes" id="UP000287798">
    <property type="component" value="Unassembled WGS sequence"/>
</dbReference>
<comment type="caution">
    <text evidence="3">The sequence shown here is derived from an EMBL/GenBank/DDBJ whole genome shotgun (WGS) entry which is preliminary data.</text>
</comment>
<feature type="transmembrane region" description="Helical" evidence="1">
    <location>
        <begin position="12"/>
        <end position="30"/>
    </location>
</feature>
<evidence type="ECO:0000259" key="2">
    <source>
        <dbReference type="Pfam" id="PF02517"/>
    </source>
</evidence>
<keyword evidence="1" id="KW-1133">Transmembrane helix</keyword>
<dbReference type="GO" id="GO:0080120">
    <property type="term" value="P:CAAX-box protein maturation"/>
    <property type="evidence" value="ECO:0007669"/>
    <property type="project" value="UniProtKB-ARBA"/>
</dbReference>
<keyword evidence="3" id="KW-0482">Metalloprotease</keyword>
<accession>A0A426QI76</accession>
<evidence type="ECO:0000256" key="1">
    <source>
        <dbReference type="SAM" id="Phobius"/>
    </source>
</evidence>
<keyword evidence="1" id="KW-0472">Membrane</keyword>
<dbReference type="Pfam" id="PF02517">
    <property type="entry name" value="Rce1-like"/>
    <property type="match status" value="1"/>
</dbReference>
<protein>
    <submittedName>
        <fullName evidence="3">CPBP family intramembrane metalloprotease</fullName>
    </submittedName>
</protein>
<evidence type="ECO:0000313" key="4">
    <source>
        <dbReference type="Proteomes" id="UP000287798"/>
    </source>
</evidence>
<dbReference type="RefSeq" id="WP_125180753.1">
    <property type="nucleotide sequence ID" value="NZ_QZMU01000001.1"/>
</dbReference>